<keyword evidence="1" id="KW-0328">Glycosyltransferase</keyword>
<keyword evidence="9" id="KW-1185">Reference proteome</keyword>
<evidence type="ECO:0000256" key="5">
    <source>
        <dbReference type="ARBA" id="ARBA00024416"/>
    </source>
</evidence>
<evidence type="ECO:0000256" key="1">
    <source>
        <dbReference type="ARBA" id="ARBA00022676"/>
    </source>
</evidence>
<evidence type="ECO:0000256" key="6">
    <source>
        <dbReference type="ARBA" id="ARBA00030025"/>
    </source>
</evidence>
<dbReference type="NCBIfam" id="TIGR03837">
    <property type="entry name" value="efp_Arg_rhamno"/>
    <property type="match status" value="1"/>
</dbReference>
<dbReference type="EMBL" id="BMYR01000005">
    <property type="protein sequence ID" value="GGW60020.1"/>
    <property type="molecule type" value="Genomic_DNA"/>
</dbReference>
<organism evidence="8 9">
    <name type="scientific">Alishewanella tabrizica</name>
    <dbReference type="NCBI Taxonomy" id="671278"/>
    <lineage>
        <taxon>Bacteria</taxon>
        <taxon>Pseudomonadati</taxon>
        <taxon>Pseudomonadota</taxon>
        <taxon>Gammaproteobacteria</taxon>
        <taxon>Alteromonadales</taxon>
        <taxon>Alteromonadaceae</taxon>
        <taxon>Alishewanella</taxon>
    </lineage>
</organism>
<comment type="similarity">
    <text evidence="4">Belongs to the glycosyltransferase 104 family.</text>
</comment>
<comment type="caution">
    <text evidence="8">The sequence shown here is derived from an EMBL/GenBank/DDBJ whole genome shotgun (WGS) entry which is preliminary data.</text>
</comment>
<dbReference type="RefSeq" id="WP_189482141.1">
    <property type="nucleotide sequence ID" value="NZ_BMYR01000005.1"/>
</dbReference>
<reference evidence="9" key="1">
    <citation type="journal article" date="2019" name="Int. J. Syst. Evol. Microbiol.">
        <title>The Global Catalogue of Microorganisms (GCM) 10K type strain sequencing project: providing services to taxonomists for standard genome sequencing and annotation.</title>
        <authorList>
            <consortium name="The Broad Institute Genomics Platform"/>
            <consortium name="The Broad Institute Genome Sequencing Center for Infectious Disease"/>
            <person name="Wu L."/>
            <person name="Ma J."/>
        </authorList>
    </citation>
    <scope>NUCLEOTIDE SEQUENCE [LARGE SCALE GENOMIC DNA]</scope>
    <source>
        <strain evidence="9">KCTC 23723</strain>
    </source>
</reference>
<evidence type="ECO:0000313" key="9">
    <source>
        <dbReference type="Proteomes" id="UP000634667"/>
    </source>
</evidence>
<accession>A0ABQ2WN36</accession>
<dbReference type="Pfam" id="PF10093">
    <property type="entry name" value="EarP"/>
    <property type="match status" value="1"/>
</dbReference>
<protein>
    <recommendedName>
        <fullName evidence="5">Protein-arginine rhamnosyltransferase</fullName>
    </recommendedName>
    <alternativeName>
        <fullName evidence="6">EF-P arginine rhamnosyltransferase</fullName>
    </alternativeName>
</protein>
<evidence type="ECO:0000256" key="3">
    <source>
        <dbReference type="ARBA" id="ARBA00024303"/>
    </source>
</evidence>
<gene>
    <name evidence="8" type="ORF">GCM10008111_15240</name>
</gene>
<dbReference type="InterPro" id="IPR016633">
    <property type="entry name" value="EarP"/>
</dbReference>
<keyword evidence="2" id="KW-0808">Transferase</keyword>
<evidence type="ECO:0000256" key="4">
    <source>
        <dbReference type="ARBA" id="ARBA00024346"/>
    </source>
</evidence>
<evidence type="ECO:0000256" key="2">
    <source>
        <dbReference type="ARBA" id="ARBA00022679"/>
    </source>
</evidence>
<comment type="function">
    <text evidence="3">Protein-arginine rhamnosyltransferase that catalyzes the transfer of a single rhamnose to elongation factor P (EF-P) on 'Lys-32', a modification required for EF-P-dependent rescue of polyproline stalled ribosomes.</text>
</comment>
<dbReference type="Proteomes" id="UP000634667">
    <property type="component" value="Unassembled WGS sequence"/>
</dbReference>
<evidence type="ECO:0000256" key="7">
    <source>
        <dbReference type="ARBA" id="ARBA00048472"/>
    </source>
</evidence>
<comment type="catalytic activity">
    <reaction evidence="7">
        <text>dTDP-beta-L-rhamnose + L-arginyl-[protein] = N(omega)-(alpha-L-rhamnosyl)-L-arginyl-[protein] + dTDP + H(+)</text>
        <dbReference type="Rhea" id="RHEA:66692"/>
        <dbReference type="Rhea" id="RHEA-COMP:10532"/>
        <dbReference type="Rhea" id="RHEA-COMP:17096"/>
        <dbReference type="ChEBI" id="CHEBI:15378"/>
        <dbReference type="ChEBI" id="CHEBI:29965"/>
        <dbReference type="ChEBI" id="CHEBI:57510"/>
        <dbReference type="ChEBI" id="CHEBI:58369"/>
        <dbReference type="ChEBI" id="CHEBI:167445"/>
    </reaction>
    <physiologicalReaction direction="left-to-right" evidence="7">
        <dbReference type="Rhea" id="RHEA:66693"/>
    </physiologicalReaction>
</comment>
<sequence>MATSPIHYDIFCAVVDNFGDIGICWRLSRQLVAEHGIRVRLWVDDLASFQRLCNEIDPMLATQQIAGVDIVLWHSAIPWPTITPGHVVIEALACTIPEAFQVQMAKANRAPVWINLEYLSAEAWIEGCHGLASPHPQLPLTKYFFFPGFTEQSGALLREQALLPRLKAFQHDKPAQQQFWQRIGLPQALDFQRRISLFAYSHAQLASLFACWQQASTTTLCIIPLGDLAKQVQQRYPELTVHSVVQEGQLTLALLPFVPQPDYDLLLSACDINFVRGEDSIIRAQWAAKPFVWQIYRQAEQAHLVKLDAFLARYTADWEDELRHTMMNFHHAWNTEQSLTAFWQRFEHNLPEVTKKNLLWRNKLESHGDLASNLVRFVEKKIII</sequence>
<dbReference type="PIRSF" id="PIRSF015557">
    <property type="entry name" value="UCP015557"/>
    <property type="match status" value="1"/>
</dbReference>
<evidence type="ECO:0000313" key="8">
    <source>
        <dbReference type="EMBL" id="GGW60020.1"/>
    </source>
</evidence>
<proteinExistence type="inferred from homology"/>
<name>A0ABQ2WN36_9ALTE</name>